<proteinExistence type="predicted"/>
<sequence>EWNLEDEQMYEELSNLQSEQQKDNDDIMHGLPSDWMDGDDDDDDDDDDKDNNFAGIFHENSNPTPLISMNISTIAKRRKSLQKPKDPNLERLNVQLDE</sequence>
<reference evidence="2 3" key="1">
    <citation type="submission" date="2019-03" db="EMBL/GenBank/DDBJ databases">
        <title>Single cell metagenomics reveals metabolic interactions within the superorganism composed of flagellate Streblomastix strix and complex community of Bacteroidetes bacteria on its surface.</title>
        <authorList>
            <person name="Treitli S.C."/>
            <person name="Kolisko M."/>
            <person name="Husnik F."/>
            <person name="Keeling P."/>
            <person name="Hampl V."/>
        </authorList>
    </citation>
    <scope>NUCLEOTIDE SEQUENCE [LARGE SCALE GENOMIC DNA]</scope>
    <source>
        <strain evidence="2">ST1C</strain>
    </source>
</reference>
<organism evidence="2 3">
    <name type="scientific">Streblomastix strix</name>
    <dbReference type="NCBI Taxonomy" id="222440"/>
    <lineage>
        <taxon>Eukaryota</taxon>
        <taxon>Metamonada</taxon>
        <taxon>Preaxostyla</taxon>
        <taxon>Oxymonadida</taxon>
        <taxon>Streblomastigidae</taxon>
        <taxon>Streblomastix</taxon>
    </lineage>
</organism>
<feature type="compositionally biased region" description="Acidic residues" evidence="1">
    <location>
        <begin position="36"/>
        <end position="49"/>
    </location>
</feature>
<feature type="compositionally biased region" description="Polar residues" evidence="1">
    <location>
        <begin position="59"/>
        <end position="73"/>
    </location>
</feature>
<accession>A0A5J4RHP1</accession>
<evidence type="ECO:0000256" key="1">
    <source>
        <dbReference type="SAM" id="MobiDB-lite"/>
    </source>
</evidence>
<evidence type="ECO:0000313" key="2">
    <source>
        <dbReference type="EMBL" id="KAA6333467.1"/>
    </source>
</evidence>
<comment type="caution">
    <text evidence="2">The sequence shown here is derived from an EMBL/GenBank/DDBJ whole genome shotgun (WGS) entry which is preliminary data.</text>
</comment>
<dbReference type="EMBL" id="SNRW01042186">
    <property type="protein sequence ID" value="KAA6333467.1"/>
    <property type="molecule type" value="Genomic_DNA"/>
</dbReference>
<feature type="compositionally biased region" description="Acidic residues" evidence="1">
    <location>
        <begin position="1"/>
        <end position="10"/>
    </location>
</feature>
<dbReference type="Proteomes" id="UP000324800">
    <property type="component" value="Unassembled WGS sequence"/>
</dbReference>
<feature type="region of interest" description="Disordered" evidence="1">
    <location>
        <begin position="1"/>
        <end position="98"/>
    </location>
</feature>
<evidence type="ECO:0000313" key="3">
    <source>
        <dbReference type="Proteomes" id="UP000324800"/>
    </source>
</evidence>
<gene>
    <name evidence="2" type="ORF">EZS28_053168</name>
</gene>
<name>A0A5J4RHP1_9EUKA</name>
<dbReference type="AlphaFoldDB" id="A0A5J4RHP1"/>
<feature type="non-terminal residue" evidence="2">
    <location>
        <position position="1"/>
    </location>
</feature>
<protein>
    <submittedName>
        <fullName evidence="2">Uncharacterized protein</fullName>
    </submittedName>
</protein>